<dbReference type="AlphaFoldDB" id="I1I5X4"/>
<name>I1I5X4_BRADI</name>
<feature type="compositionally biased region" description="Polar residues" evidence="1">
    <location>
        <begin position="212"/>
        <end position="226"/>
    </location>
</feature>
<feature type="region of interest" description="Disordered" evidence="1">
    <location>
        <begin position="122"/>
        <end position="143"/>
    </location>
</feature>
<dbReference type="EMBL" id="CM000882">
    <property type="protein sequence ID" value="KQJ97691.1"/>
    <property type="molecule type" value="Genomic_DNA"/>
</dbReference>
<dbReference type="Proteomes" id="UP000008810">
    <property type="component" value="Chromosome 3"/>
</dbReference>
<reference evidence="2" key="2">
    <citation type="submission" date="2017-06" db="EMBL/GenBank/DDBJ databases">
        <title>WGS assembly of Brachypodium distachyon.</title>
        <authorList>
            <consortium name="The International Brachypodium Initiative"/>
            <person name="Lucas S."/>
            <person name="Harmon-Smith M."/>
            <person name="Lail K."/>
            <person name="Tice H."/>
            <person name="Grimwood J."/>
            <person name="Bruce D."/>
            <person name="Barry K."/>
            <person name="Shu S."/>
            <person name="Lindquist E."/>
            <person name="Wang M."/>
            <person name="Pitluck S."/>
            <person name="Vogel J.P."/>
            <person name="Garvin D.F."/>
            <person name="Mockler T.C."/>
            <person name="Schmutz J."/>
            <person name="Rokhsar D."/>
            <person name="Bevan M.W."/>
        </authorList>
    </citation>
    <scope>NUCLEOTIDE SEQUENCE</scope>
    <source>
        <strain evidence="2">Bd21</strain>
    </source>
</reference>
<gene>
    <name evidence="2" type="ORF">BRADI_3g32650v3</name>
</gene>
<evidence type="ECO:0000313" key="2">
    <source>
        <dbReference type="EMBL" id="KQJ97691.1"/>
    </source>
</evidence>
<evidence type="ECO:0000313" key="4">
    <source>
        <dbReference type="Proteomes" id="UP000008810"/>
    </source>
</evidence>
<evidence type="ECO:0000313" key="3">
    <source>
        <dbReference type="EnsemblPlants" id="KQJ97691"/>
    </source>
</evidence>
<dbReference type="InParanoid" id="I1I5X4"/>
<accession>I1I5X4</accession>
<evidence type="ECO:0000256" key="1">
    <source>
        <dbReference type="SAM" id="MobiDB-lite"/>
    </source>
</evidence>
<feature type="compositionally biased region" description="Basic residues" evidence="1">
    <location>
        <begin position="201"/>
        <end position="211"/>
    </location>
</feature>
<dbReference type="EnsemblPlants" id="KQJ97691">
    <property type="protein sequence ID" value="KQJ97691"/>
    <property type="gene ID" value="BRADI_3g32650v3"/>
</dbReference>
<keyword evidence="4" id="KW-1185">Reference proteome</keyword>
<reference evidence="2 3" key="1">
    <citation type="journal article" date="2010" name="Nature">
        <title>Genome sequencing and analysis of the model grass Brachypodium distachyon.</title>
        <authorList>
            <consortium name="International Brachypodium Initiative"/>
        </authorList>
    </citation>
    <scope>NUCLEOTIDE SEQUENCE [LARGE SCALE GENOMIC DNA]</scope>
    <source>
        <strain evidence="2 3">Bd21</strain>
    </source>
</reference>
<organism evidence="3">
    <name type="scientific">Brachypodium distachyon</name>
    <name type="common">Purple false brome</name>
    <name type="synonym">Trachynia distachya</name>
    <dbReference type="NCBI Taxonomy" id="15368"/>
    <lineage>
        <taxon>Eukaryota</taxon>
        <taxon>Viridiplantae</taxon>
        <taxon>Streptophyta</taxon>
        <taxon>Embryophyta</taxon>
        <taxon>Tracheophyta</taxon>
        <taxon>Spermatophyta</taxon>
        <taxon>Magnoliopsida</taxon>
        <taxon>Liliopsida</taxon>
        <taxon>Poales</taxon>
        <taxon>Poaceae</taxon>
        <taxon>BOP clade</taxon>
        <taxon>Pooideae</taxon>
        <taxon>Stipodae</taxon>
        <taxon>Brachypodieae</taxon>
        <taxon>Brachypodium</taxon>
    </lineage>
</organism>
<dbReference type="HOGENOM" id="CLU_1226307_0_0_1"/>
<feature type="region of interest" description="Disordered" evidence="1">
    <location>
        <begin position="184"/>
        <end position="226"/>
    </location>
</feature>
<sequence>MKQRLAQKHTSRGHSIKVACHCYMPYKKKQFNIKVQKFQCQITKRKSLLPTKAPACLKKDKGKVKKELLSDAKRVTQTAKESEEQTRTCLPDDAHKAERSALMASLPDDALKAENIMAVGEEGSSAGTLSQKDNFMEARPSRSSADMMRMEELKLNLHFFERVDEAITETKTNIHGDNVMHERSTDFKKSKTNTGVAAAKSTRKSSLKHSSTRSQVTEYQIKIQSN</sequence>
<reference evidence="3" key="3">
    <citation type="submission" date="2018-08" db="UniProtKB">
        <authorList>
            <consortium name="EnsemblPlants"/>
        </authorList>
    </citation>
    <scope>IDENTIFICATION</scope>
    <source>
        <strain evidence="3">cv. Bd21</strain>
    </source>
</reference>
<dbReference type="Gramene" id="KQJ97691">
    <property type="protein sequence ID" value="KQJ97691"/>
    <property type="gene ID" value="BRADI_3g32650v3"/>
</dbReference>
<protein>
    <submittedName>
        <fullName evidence="2 3">Uncharacterized protein</fullName>
    </submittedName>
</protein>
<proteinExistence type="predicted"/>
<dbReference type="OrthoDB" id="661481at2759"/>